<dbReference type="GO" id="GO:0016705">
    <property type="term" value="F:oxidoreductase activity, acting on paired donors, with incorporation or reduction of molecular oxygen"/>
    <property type="evidence" value="ECO:0007669"/>
    <property type="project" value="InterPro"/>
</dbReference>
<comment type="caution">
    <text evidence="6">The sequence shown here is derived from an EMBL/GenBank/DDBJ whole genome shotgun (WGS) entry which is preliminary data.</text>
</comment>
<evidence type="ECO:0000313" key="6">
    <source>
        <dbReference type="EMBL" id="PWY77047.1"/>
    </source>
</evidence>
<dbReference type="EMBL" id="MSFL01000019">
    <property type="protein sequence ID" value="PWY77047.1"/>
    <property type="molecule type" value="Genomic_DNA"/>
</dbReference>
<keyword evidence="5" id="KW-0472">Membrane</keyword>
<dbReference type="GO" id="GO:0020037">
    <property type="term" value="F:heme binding"/>
    <property type="evidence" value="ECO:0007669"/>
    <property type="project" value="InterPro"/>
</dbReference>
<name>A0A317VVN2_9EURO</name>
<dbReference type="InterPro" id="IPR050121">
    <property type="entry name" value="Cytochrome_P450_monoxygenase"/>
</dbReference>
<evidence type="ECO:0000313" key="7">
    <source>
        <dbReference type="Proteomes" id="UP000247233"/>
    </source>
</evidence>
<evidence type="ECO:0000256" key="3">
    <source>
        <dbReference type="ARBA" id="ARBA00023033"/>
    </source>
</evidence>
<dbReference type="GO" id="GO:0005506">
    <property type="term" value="F:iron ion binding"/>
    <property type="evidence" value="ECO:0007669"/>
    <property type="project" value="InterPro"/>
</dbReference>
<feature type="binding site" description="axial binding residue" evidence="4">
    <location>
        <position position="523"/>
    </location>
    <ligand>
        <name>heme</name>
        <dbReference type="ChEBI" id="CHEBI:30413"/>
    </ligand>
    <ligandPart>
        <name>Fe</name>
        <dbReference type="ChEBI" id="CHEBI:18248"/>
    </ligandPart>
</feature>
<dbReference type="VEuPathDB" id="FungiDB:BO70DRAFT_372359"/>
<accession>A0A317VVN2</accession>
<evidence type="ECO:0000256" key="5">
    <source>
        <dbReference type="SAM" id="Phobius"/>
    </source>
</evidence>
<comment type="cofactor">
    <cofactor evidence="4">
        <name>heme</name>
        <dbReference type="ChEBI" id="CHEBI:30413"/>
    </cofactor>
</comment>
<reference evidence="6 7" key="1">
    <citation type="submission" date="2016-12" db="EMBL/GenBank/DDBJ databases">
        <title>The genomes of Aspergillus section Nigri reveals drivers in fungal speciation.</title>
        <authorList>
            <consortium name="DOE Joint Genome Institute"/>
            <person name="Vesth T.C."/>
            <person name="Nybo J."/>
            <person name="Theobald S."/>
            <person name="Brandl J."/>
            <person name="Frisvad J.C."/>
            <person name="Nielsen K.F."/>
            <person name="Lyhne E.K."/>
            <person name="Kogle M.E."/>
            <person name="Kuo A."/>
            <person name="Riley R."/>
            <person name="Clum A."/>
            <person name="Nolan M."/>
            <person name="Lipzen A."/>
            <person name="Salamov A."/>
            <person name="Henrissat B."/>
            <person name="Wiebenga A."/>
            <person name="De Vries R.P."/>
            <person name="Grigoriev I.V."/>
            <person name="Mortensen U.H."/>
            <person name="Andersen M.R."/>
            <person name="Baker S.E."/>
        </authorList>
    </citation>
    <scope>NUCLEOTIDE SEQUENCE [LARGE SCALE GENOMIC DNA]</scope>
    <source>
        <strain evidence="6 7">CBS 117.55</strain>
    </source>
</reference>
<keyword evidence="3 6" id="KW-0503">Monooxygenase</keyword>
<gene>
    <name evidence="6" type="ORF">BO70DRAFT_372359</name>
</gene>
<dbReference type="InterPro" id="IPR001128">
    <property type="entry name" value="Cyt_P450"/>
</dbReference>
<sequence length="585" mass="66412">MIWYTVVVGLVGLVVLDYAWGLAKHIRVARRSGLPYVIALDQPNILFMVLFGTTLLPYMISWLPPWLADIMNDNLGSFRWRVKNRQTKRYGGVYLNVSPHGIRCSVGDAAVVSQIVNARHDFPKPVFQYRILDMYGPNIVTCEDKEWSHHRRHTATTFHEKNNDLVWRESIRQAREMADYWQETYPVNIPHGSGFTIQETREDLHKLTLNVISSAGFGVDMPFKPIPQDSLKSTEDIFKDSPTPPAGFDFTFRSVVSYMNVKIATMALANKILPTWVPRVLLPFLKDDFAAYRDLDQYLQKLISVNKSGVTGTETASNLIEGMLLSRRPDDAKDPGLTDREVISNMHIFTIAGHETTATTSRFALLLLALDQDVQDWVYNGIVEATKNEPSDVKDWDYERIFPKLVTPLCVMLETMRLYPPVITVPKWTGETPSTIHYRGKDYVLEPHVKVSLNAGSLHYSEEYWGRDAALFQPQRWDVCNHESFLAQNADMPGLAGPGLEYPTIHKPVRGAYLPFSDGFRACLGKKFAQVELVAALAVLLRDYRVELADNSEEGRGNACRILDKSTSVLTLAMRESVPLLFRKR</sequence>
<dbReference type="Pfam" id="PF00067">
    <property type="entry name" value="p450"/>
    <property type="match status" value="1"/>
</dbReference>
<keyword evidence="2" id="KW-0560">Oxidoreductase</keyword>
<keyword evidence="4" id="KW-0479">Metal-binding</keyword>
<dbReference type="Proteomes" id="UP000247233">
    <property type="component" value="Unassembled WGS sequence"/>
</dbReference>
<keyword evidence="4" id="KW-0408">Iron</keyword>
<dbReference type="PRINTS" id="PR00463">
    <property type="entry name" value="EP450I"/>
</dbReference>
<dbReference type="InterPro" id="IPR036396">
    <property type="entry name" value="Cyt_P450_sf"/>
</dbReference>
<dbReference type="Gene3D" id="1.10.630.10">
    <property type="entry name" value="Cytochrome P450"/>
    <property type="match status" value="1"/>
</dbReference>
<comment type="similarity">
    <text evidence="1">Belongs to the cytochrome P450 family.</text>
</comment>
<dbReference type="OrthoDB" id="1470350at2759"/>
<feature type="transmembrane region" description="Helical" evidence="5">
    <location>
        <begin position="44"/>
        <end position="63"/>
    </location>
</feature>
<dbReference type="CDD" id="cd11070">
    <property type="entry name" value="CYP56-like"/>
    <property type="match status" value="1"/>
</dbReference>
<dbReference type="PANTHER" id="PTHR24305:SF166">
    <property type="entry name" value="CYTOCHROME P450 12A4, MITOCHONDRIAL-RELATED"/>
    <property type="match status" value="1"/>
</dbReference>
<dbReference type="PANTHER" id="PTHR24305">
    <property type="entry name" value="CYTOCHROME P450"/>
    <property type="match status" value="1"/>
</dbReference>
<feature type="transmembrane region" description="Helical" evidence="5">
    <location>
        <begin position="6"/>
        <end position="23"/>
    </location>
</feature>
<keyword evidence="5" id="KW-1133">Transmembrane helix</keyword>
<keyword evidence="5" id="KW-0812">Transmembrane</keyword>
<proteinExistence type="inferred from homology"/>
<organism evidence="6 7">
    <name type="scientific">Aspergillus heteromorphus CBS 117.55</name>
    <dbReference type="NCBI Taxonomy" id="1448321"/>
    <lineage>
        <taxon>Eukaryota</taxon>
        <taxon>Fungi</taxon>
        <taxon>Dikarya</taxon>
        <taxon>Ascomycota</taxon>
        <taxon>Pezizomycotina</taxon>
        <taxon>Eurotiomycetes</taxon>
        <taxon>Eurotiomycetidae</taxon>
        <taxon>Eurotiales</taxon>
        <taxon>Aspergillaceae</taxon>
        <taxon>Aspergillus</taxon>
        <taxon>Aspergillus subgen. Circumdati</taxon>
    </lineage>
</organism>
<dbReference type="GO" id="GO:0004497">
    <property type="term" value="F:monooxygenase activity"/>
    <property type="evidence" value="ECO:0007669"/>
    <property type="project" value="UniProtKB-KW"/>
</dbReference>
<dbReference type="InterPro" id="IPR002401">
    <property type="entry name" value="Cyt_P450_E_grp-I"/>
</dbReference>
<evidence type="ECO:0000256" key="1">
    <source>
        <dbReference type="ARBA" id="ARBA00010617"/>
    </source>
</evidence>
<keyword evidence="7" id="KW-1185">Reference proteome</keyword>
<evidence type="ECO:0000256" key="2">
    <source>
        <dbReference type="ARBA" id="ARBA00023002"/>
    </source>
</evidence>
<dbReference type="AlphaFoldDB" id="A0A317VVN2"/>
<dbReference type="STRING" id="1448321.A0A317VVN2"/>
<dbReference type="RefSeq" id="XP_025397808.1">
    <property type="nucleotide sequence ID" value="XM_025544848.1"/>
</dbReference>
<dbReference type="PRINTS" id="PR00385">
    <property type="entry name" value="P450"/>
</dbReference>
<dbReference type="SUPFAM" id="SSF48264">
    <property type="entry name" value="Cytochrome P450"/>
    <property type="match status" value="1"/>
</dbReference>
<keyword evidence="4" id="KW-0349">Heme</keyword>
<evidence type="ECO:0000256" key="4">
    <source>
        <dbReference type="PIRSR" id="PIRSR602401-1"/>
    </source>
</evidence>
<protein>
    <submittedName>
        <fullName evidence="6">Cytochrome P450 monooxygenase</fullName>
    </submittedName>
</protein>
<dbReference type="GeneID" id="37067085"/>